<protein>
    <recommendedName>
        <fullName evidence="12">Sulfotransferase</fullName>
    </recommendedName>
</protein>
<dbReference type="InterPro" id="IPR027417">
    <property type="entry name" value="P-loop_NTPase"/>
</dbReference>
<keyword evidence="11" id="KW-1185">Reference proteome</keyword>
<evidence type="ECO:0000256" key="9">
    <source>
        <dbReference type="ARBA" id="ARBA00023180"/>
    </source>
</evidence>
<dbReference type="OrthoDB" id="10375238at2759"/>
<evidence type="ECO:0000256" key="3">
    <source>
        <dbReference type="ARBA" id="ARBA00022679"/>
    </source>
</evidence>
<gene>
    <name evidence="10" type="ORF">GSOID_T00013675001</name>
</gene>
<keyword evidence="7" id="KW-0333">Golgi apparatus</keyword>
<organism evidence="10">
    <name type="scientific">Oikopleura dioica</name>
    <name type="common">Tunicate</name>
    <dbReference type="NCBI Taxonomy" id="34765"/>
    <lineage>
        <taxon>Eukaryota</taxon>
        <taxon>Metazoa</taxon>
        <taxon>Chordata</taxon>
        <taxon>Tunicata</taxon>
        <taxon>Appendicularia</taxon>
        <taxon>Copelata</taxon>
        <taxon>Oikopleuridae</taxon>
        <taxon>Oikopleura</taxon>
    </lineage>
</organism>
<dbReference type="InterPro" id="IPR009729">
    <property type="entry name" value="Gal-3-0_sulfotransfrase"/>
</dbReference>
<keyword evidence="5" id="KW-0735">Signal-anchor</keyword>
<accession>E4WYY1</accession>
<dbReference type="GO" id="GO:0000139">
    <property type="term" value="C:Golgi membrane"/>
    <property type="evidence" value="ECO:0007669"/>
    <property type="project" value="UniProtKB-SubCell"/>
</dbReference>
<keyword evidence="4" id="KW-0812">Transmembrane</keyword>
<comment type="subcellular location">
    <subcellularLocation>
        <location evidence="1">Golgi apparatus membrane</location>
        <topology evidence="1">Single-pass type II membrane protein</topology>
    </subcellularLocation>
</comment>
<dbReference type="EMBL" id="FN653019">
    <property type="protein sequence ID" value="CBY22897.1"/>
    <property type="molecule type" value="Genomic_DNA"/>
</dbReference>
<dbReference type="PANTHER" id="PTHR14647">
    <property type="entry name" value="GALACTOSE-3-O-SULFOTRANSFERASE"/>
    <property type="match status" value="1"/>
</dbReference>
<evidence type="ECO:0000256" key="4">
    <source>
        <dbReference type="ARBA" id="ARBA00022692"/>
    </source>
</evidence>
<dbReference type="Gene3D" id="3.40.50.300">
    <property type="entry name" value="P-loop containing nucleotide triphosphate hydrolases"/>
    <property type="match status" value="1"/>
</dbReference>
<keyword evidence="3" id="KW-0808">Transferase</keyword>
<evidence type="ECO:0000256" key="2">
    <source>
        <dbReference type="ARBA" id="ARBA00008124"/>
    </source>
</evidence>
<name>E4WYY1_OIKDI</name>
<keyword evidence="9" id="KW-0325">Glycoprotein</keyword>
<evidence type="ECO:0008006" key="12">
    <source>
        <dbReference type="Google" id="ProtNLM"/>
    </source>
</evidence>
<keyword evidence="8" id="KW-0472">Membrane</keyword>
<evidence type="ECO:0000313" key="10">
    <source>
        <dbReference type="EMBL" id="CBY22897.1"/>
    </source>
</evidence>
<dbReference type="InParanoid" id="E4WYY1"/>
<dbReference type="Pfam" id="PF06990">
    <property type="entry name" value="Gal-3-0_sulfotr"/>
    <property type="match status" value="1"/>
</dbReference>
<evidence type="ECO:0000256" key="7">
    <source>
        <dbReference type="ARBA" id="ARBA00023034"/>
    </source>
</evidence>
<dbReference type="SUPFAM" id="SSF52540">
    <property type="entry name" value="P-loop containing nucleoside triphosphate hydrolases"/>
    <property type="match status" value="1"/>
</dbReference>
<evidence type="ECO:0000256" key="1">
    <source>
        <dbReference type="ARBA" id="ARBA00004323"/>
    </source>
</evidence>
<comment type="similarity">
    <text evidence="2">Belongs to the galactose-3-O-sulfotransferase family.</text>
</comment>
<reference evidence="10" key="1">
    <citation type="journal article" date="2010" name="Science">
        <title>Plasticity of animal genome architecture unmasked by rapid evolution of a pelagic tunicate.</title>
        <authorList>
            <person name="Denoeud F."/>
            <person name="Henriet S."/>
            <person name="Mungpakdee S."/>
            <person name="Aury J.M."/>
            <person name="Da Silva C."/>
            <person name="Brinkmann H."/>
            <person name="Mikhaleva J."/>
            <person name="Olsen L.C."/>
            <person name="Jubin C."/>
            <person name="Canestro C."/>
            <person name="Bouquet J.M."/>
            <person name="Danks G."/>
            <person name="Poulain J."/>
            <person name="Campsteijn C."/>
            <person name="Adamski M."/>
            <person name="Cross I."/>
            <person name="Yadetie F."/>
            <person name="Muffato M."/>
            <person name="Louis A."/>
            <person name="Butcher S."/>
            <person name="Tsagkogeorga G."/>
            <person name="Konrad A."/>
            <person name="Singh S."/>
            <person name="Jensen M.F."/>
            <person name="Cong E.H."/>
            <person name="Eikeseth-Otteraa H."/>
            <person name="Noel B."/>
            <person name="Anthouard V."/>
            <person name="Porcel B.M."/>
            <person name="Kachouri-Lafond R."/>
            <person name="Nishino A."/>
            <person name="Ugolini M."/>
            <person name="Chourrout P."/>
            <person name="Nishida H."/>
            <person name="Aasland R."/>
            <person name="Huzurbazar S."/>
            <person name="Westhof E."/>
            <person name="Delsuc F."/>
            <person name="Lehrach H."/>
            <person name="Reinhardt R."/>
            <person name="Weissenbach J."/>
            <person name="Roy S.W."/>
            <person name="Artiguenave F."/>
            <person name="Postlethwait J.H."/>
            <person name="Manak J.R."/>
            <person name="Thompson E.M."/>
            <person name="Jaillon O."/>
            <person name="Du Pasquier L."/>
            <person name="Boudinot P."/>
            <person name="Liberles D.A."/>
            <person name="Volff J.N."/>
            <person name="Philippe H."/>
            <person name="Lenhard B."/>
            <person name="Roest Crollius H."/>
            <person name="Wincker P."/>
            <person name="Chourrout D."/>
        </authorList>
    </citation>
    <scope>NUCLEOTIDE SEQUENCE [LARGE SCALE GENOMIC DNA]</scope>
</reference>
<evidence type="ECO:0000256" key="6">
    <source>
        <dbReference type="ARBA" id="ARBA00022989"/>
    </source>
</evidence>
<dbReference type="Proteomes" id="UP000001307">
    <property type="component" value="Unassembled WGS sequence"/>
</dbReference>
<evidence type="ECO:0000256" key="5">
    <source>
        <dbReference type="ARBA" id="ARBA00022968"/>
    </source>
</evidence>
<dbReference type="GO" id="GO:0009247">
    <property type="term" value="P:glycolipid biosynthetic process"/>
    <property type="evidence" value="ECO:0007669"/>
    <property type="project" value="InterPro"/>
</dbReference>
<evidence type="ECO:0000313" key="11">
    <source>
        <dbReference type="Proteomes" id="UP000001307"/>
    </source>
</evidence>
<sequence length="436" mass="50620">MVSIEDAKEKTYMLFSDFLKNNKIISGLSILIVVSLIGRINNKEKDVITVADQGKFDSSEARDEKKVSIVNEFEGIPLTADLDLWKNECQPQDGLIYLKKHKTASTTFKDIAEKWLRIIGAKKKVEPPMIGPQSGCFPAKFNEKCWGNNQRQNPVLAMVDHYRWNMDYLPSIFDPNRSKVKTFTTIRDPLSTFRSAFNYFFHGKEQRCEFGCWGYPFKQFFASSSLEQSSHPTIEEFLDILPKVFNASTPFSFRVSNAQSFELGMNFDKINDMKYVKESLARLDRQFDLILITEHFWEGIVLLKHMLCADYSMLYKESTNSRDYVIEPLNAERQAIFDKFHETDTLMYNYFNASLHRKIEAFGHEKMKDEIEIAKETFTECARKKNCDIPTNGATPAQTETIEFPKIKLSEFLKISGKRFKTKNIYCKKARIPESY</sequence>
<keyword evidence="6" id="KW-1133">Transmembrane helix</keyword>
<dbReference type="GO" id="GO:0001733">
    <property type="term" value="F:galactosylceramide sulfotransferase activity"/>
    <property type="evidence" value="ECO:0007669"/>
    <property type="project" value="InterPro"/>
</dbReference>
<evidence type="ECO:0000256" key="8">
    <source>
        <dbReference type="ARBA" id="ARBA00023136"/>
    </source>
</evidence>
<dbReference type="AlphaFoldDB" id="E4WYY1"/>
<proteinExistence type="inferred from homology"/>
<dbReference type="PANTHER" id="PTHR14647:SF87">
    <property type="entry name" value="PUTATIVE-RELATED"/>
    <property type="match status" value="1"/>
</dbReference>